<proteinExistence type="predicted"/>
<evidence type="ECO:0000313" key="2">
    <source>
        <dbReference type="EMBL" id="EOH90807.1"/>
    </source>
</evidence>
<name>R2Q2L2_9ENTE</name>
<dbReference type="Pfam" id="PF08951">
    <property type="entry name" value="EntA_Immun"/>
    <property type="match status" value="1"/>
</dbReference>
<sequence>MNHKILFDLIDKSYNEDLSNQPKKYKEALLTCAKKIMDGEEELTVCTYLYKSYHENYMVPMSLPKENRVLYQYIYDKLKKLDQKRLRDLNIGYGMIATQYTFGSFN</sequence>
<evidence type="ECO:0000313" key="3">
    <source>
        <dbReference type="Proteomes" id="UP000013782"/>
    </source>
</evidence>
<gene>
    <name evidence="2" type="ORF">UAU_03346</name>
</gene>
<keyword evidence="1" id="KW-0079">Bacteriocin immunity</keyword>
<dbReference type="EMBL" id="AJAQ01000035">
    <property type="protein sequence ID" value="EOH90807.1"/>
    <property type="molecule type" value="Genomic_DNA"/>
</dbReference>
<organism evidence="2 3">
    <name type="scientific">Enterococcus pallens ATCC BAA-351</name>
    <dbReference type="NCBI Taxonomy" id="1158607"/>
    <lineage>
        <taxon>Bacteria</taxon>
        <taxon>Bacillati</taxon>
        <taxon>Bacillota</taxon>
        <taxon>Bacilli</taxon>
        <taxon>Lactobacillales</taxon>
        <taxon>Enterococcaceae</taxon>
        <taxon>Enterococcus</taxon>
    </lineage>
</organism>
<dbReference type="OrthoDB" id="2311967at2"/>
<evidence type="ECO:0008006" key="4">
    <source>
        <dbReference type="Google" id="ProtNLM"/>
    </source>
</evidence>
<dbReference type="PATRIC" id="fig|1158607.3.peg.3334"/>
<evidence type="ECO:0000256" key="1">
    <source>
        <dbReference type="ARBA" id="ARBA00023025"/>
    </source>
</evidence>
<keyword evidence="3" id="KW-1185">Reference proteome</keyword>
<dbReference type="InterPro" id="IPR023130">
    <property type="entry name" value="Ta0600-like_sf"/>
</dbReference>
<dbReference type="RefSeq" id="WP_010758323.1">
    <property type="nucleotide sequence ID" value="NZ_ASWD01000004.1"/>
</dbReference>
<protein>
    <recommendedName>
        <fullName evidence="4">Enterocin A immunity protein</fullName>
    </recommendedName>
</protein>
<comment type="caution">
    <text evidence="2">The sequence shown here is derived from an EMBL/GenBank/DDBJ whole genome shotgun (WGS) entry which is preliminary data.</text>
</comment>
<dbReference type="HOGENOM" id="CLU_2130322_0_0_9"/>
<dbReference type="SUPFAM" id="SSF109797">
    <property type="entry name" value="Bacteriocin immunity protein-like"/>
    <property type="match status" value="1"/>
</dbReference>
<dbReference type="Proteomes" id="UP000013782">
    <property type="component" value="Unassembled WGS sequence"/>
</dbReference>
<reference evidence="2 3" key="1">
    <citation type="submission" date="2013-02" db="EMBL/GenBank/DDBJ databases">
        <title>The Genome Sequence of Enterococcus pallens BAA-351.</title>
        <authorList>
            <consortium name="The Broad Institute Genome Sequencing Platform"/>
            <consortium name="The Broad Institute Genome Sequencing Center for Infectious Disease"/>
            <person name="Earl A.M."/>
            <person name="Gilmore M.S."/>
            <person name="Lebreton F."/>
            <person name="Walker B."/>
            <person name="Young S.K."/>
            <person name="Zeng Q."/>
            <person name="Gargeya S."/>
            <person name="Fitzgerald M."/>
            <person name="Haas B."/>
            <person name="Abouelleil A."/>
            <person name="Alvarado L."/>
            <person name="Arachchi H.M."/>
            <person name="Berlin A.M."/>
            <person name="Chapman S.B."/>
            <person name="Dewar J."/>
            <person name="Goldberg J."/>
            <person name="Griggs A."/>
            <person name="Gujja S."/>
            <person name="Hansen M."/>
            <person name="Howarth C."/>
            <person name="Imamovic A."/>
            <person name="Larimer J."/>
            <person name="McCowan C."/>
            <person name="Murphy C."/>
            <person name="Neiman D."/>
            <person name="Pearson M."/>
            <person name="Priest M."/>
            <person name="Roberts A."/>
            <person name="Saif S."/>
            <person name="Shea T."/>
            <person name="Sisk P."/>
            <person name="Sykes S."/>
            <person name="Wortman J."/>
            <person name="Nusbaum C."/>
            <person name="Birren B."/>
        </authorList>
    </citation>
    <scope>NUCLEOTIDE SEQUENCE [LARGE SCALE GENOMIC DNA]</scope>
    <source>
        <strain evidence="2 3">ATCC BAA-351</strain>
    </source>
</reference>
<dbReference type="AlphaFoldDB" id="R2Q2L2"/>
<accession>R2Q2L2</accession>
<dbReference type="Gene3D" id="1.20.1440.50">
    <property type="entry name" value="Ta0600-like"/>
    <property type="match status" value="1"/>
</dbReference>
<dbReference type="GO" id="GO:0030153">
    <property type="term" value="P:bacteriocin immunity"/>
    <property type="evidence" value="ECO:0007669"/>
    <property type="project" value="UniProtKB-KW"/>
</dbReference>
<dbReference type="InterPro" id="IPR015046">
    <property type="entry name" value="LciA_Immunity-like"/>
</dbReference>